<evidence type="ECO:0000313" key="2">
    <source>
        <dbReference type="EMBL" id="QZN98182.1"/>
    </source>
</evidence>
<feature type="domain" description="Xylose isomerase-like TIM barrel" evidence="1">
    <location>
        <begin position="3"/>
        <end position="180"/>
    </location>
</feature>
<proteinExistence type="predicted"/>
<keyword evidence="3" id="KW-1185">Reference proteome</keyword>
<dbReference type="InterPro" id="IPR036237">
    <property type="entry name" value="Xyl_isomerase-like_sf"/>
</dbReference>
<keyword evidence="2" id="KW-0413">Isomerase</keyword>
<dbReference type="PANTHER" id="PTHR12110">
    <property type="entry name" value="HYDROXYPYRUVATE ISOMERASE"/>
    <property type="match status" value="1"/>
</dbReference>
<dbReference type="InterPro" id="IPR013022">
    <property type="entry name" value="Xyl_isomerase-like_TIM-brl"/>
</dbReference>
<dbReference type="InterPro" id="IPR050312">
    <property type="entry name" value="IolE/XylAMocC-like"/>
</dbReference>
<gene>
    <name evidence="2" type="ORF">K6K13_20415</name>
</gene>
<dbReference type="EMBL" id="CP081864">
    <property type="protein sequence ID" value="QZN98182.1"/>
    <property type="molecule type" value="Genomic_DNA"/>
</dbReference>
<dbReference type="Gene3D" id="3.20.20.150">
    <property type="entry name" value="Divalent-metal-dependent TIM barrel enzymes"/>
    <property type="match status" value="1"/>
</dbReference>
<dbReference type="Pfam" id="PF01261">
    <property type="entry name" value="AP_endonuc_2"/>
    <property type="match status" value="1"/>
</dbReference>
<dbReference type="RefSeq" id="WP_222161200.1">
    <property type="nucleotide sequence ID" value="NZ_CP081864.1"/>
</dbReference>
<name>A0ABX9ASM7_9ENTR</name>
<sequence length="191" mass="21525">MLAQDPEILRRTRQRLFEHIDAAAVLGSYVTIGSLRVADTTLSATRYCQLLAQGLAPCLDYAHARGVTLIVEALNRYEAEHLNSAEELVQFLDLIGSPSQLGILWDVFHGNIEDRDFAQAITLMGPRLRHVHFADSNRAFPGYGHLPFDDIYRQLRQSHYQGAISLECLCRPSAQTVIDESGPFIHRLRQL</sequence>
<dbReference type="Proteomes" id="UP000825886">
    <property type="component" value="Chromosome"/>
</dbReference>
<accession>A0ABX9ASM7</accession>
<dbReference type="SUPFAM" id="SSF51658">
    <property type="entry name" value="Xylose isomerase-like"/>
    <property type="match status" value="1"/>
</dbReference>
<protein>
    <submittedName>
        <fullName evidence="2">Sugar phosphate isomerase/epimerase</fullName>
    </submittedName>
</protein>
<reference evidence="2 3" key="1">
    <citation type="submission" date="2021-08" db="EMBL/GenBank/DDBJ databases">
        <title>Culture and genomic analysis of Symbiopectobacterium purcellii sp. nov. gen. nov., isolated from the leafhopper Empoasca decipiens.</title>
        <authorList>
            <person name="Nadal-Jimenez P."/>
            <person name="Siozios S."/>
            <person name="Halliday N."/>
            <person name="Camara M."/>
            <person name="Hurst G.D.D."/>
        </authorList>
    </citation>
    <scope>NUCLEOTIDE SEQUENCE [LARGE SCALE GENOMIC DNA]</scope>
    <source>
        <strain evidence="2 3">SyEd1</strain>
    </source>
</reference>
<evidence type="ECO:0000313" key="3">
    <source>
        <dbReference type="Proteomes" id="UP000825886"/>
    </source>
</evidence>
<evidence type="ECO:0000259" key="1">
    <source>
        <dbReference type="Pfam" id="PF01261"/>
    </source>
</evidence>
<dbReference type="GO" id="GO:0016853">
    <property type="term" value="F:isomerase activity"/>
    <property type="evidence" value="ECO:0007669"/>
    <property type="project" value="UniProtKB-KW"/>
</dbReference>
<organism evidence="2 3">
    <name type="scientific">Symbiopectobacterium purcellii</name>
    <dbReference type="NCBI Taxonomy" id="2871826"/>
    <lineage>
        <taxon>Bacteria</taxon>
        <taxon>Pseudomonadati</taxon>
        <taxon>Pseudomonadota</taxon>
        <taxon>Gammaproteobacteria</taxon>
        <taxon>Enterobacterales</taxon>
        <taxon>Enterobacteriaceae</taxon>
    </lineage>
</organism>